<dbReference type="InterPro" id="IPR036259">
    <property type="entry name" value="MFS_trans_sf"/>
</dbReference>
<evidence type="ECO:0000313" key="6">
    <source>
        <dbReference type="Proteomes" id="UP000050424"/>
    </source>
</evidence>
<organism evidence="5 6">
    <name type="scientific">Neonectria ditissima</name>
    <dbReference type="NCBI Taxonomy" id="78410"/>
    <lineage>
        <taxon>Eukaryota</taxon>
        <taxon>Fungi</taxon>
        <taxon>Dikarya</taxon>
        <taxon>Ascomycota</taxon>
        <taxon>Pezizomycotina</taxon>
        <taxon>Sordariomycetes</taxon>
        <taxon>Hypocreomycetidae</taxon>
        <taxon>Hypocreales</taxon>
        <taxon>Nectriaceae</taxon>
        <taxon>Neonectria</taxon>
    </lineage>
</organism>
<evidence type="ECO:0000256" key="3">
    <source>
        <dbReference type="ARBA" id="ARBA00022989"/>
    </source>
</evidence>
<sequence>MGGRVKAGPLPSNAADNIVAAVAGEHKSRRASLSLAASSPNSSLDLPIRANNIPVTVAKPSFPMAHQAEEKPFFGLTGGWLTVWITLAAQGRTQEAVQILACLEAKDSNDLYVATQLSEIEESVKYERGHAVSWRDLFFRRKSDQGDTKTLRRLLLGANTQLMQQFGGRNIMITNFVIAQITPSGIQSLRWKFWIIWTVFNAVFLPVTYFLHPETSNRHLEDMDMYYRSNPSVIVTKDVDAVCTARPLKCIENEDAELRRRRTSLAGSVMEVSGNDQKA</sequence>
<comment type="subcellular location">
    <subcellularLocation>
        <location evidence="1">Membrane</location>
        <topology evidence="1">Multi-pass membrane protein</topology>
    </subcellularLocation>
</comment>
<keyword evidence="3" id="KW-1133">Transmembrane helix</keyword>
<dbReference type="InterPro" id="IPR050360">
    <property type="entry name" value="MFS_Sugar_Transporters"/>
</dbReference>
<protein>
    <recommendedName>
        <fullName evidence="7">Major facilitator superfamily (MFS) profile domain-containing protein</fullName>
    </recommendedName>
</protein>
<evidence type="ECO:0000256" key="1">
    <source>
        <dbReference type="ARBA" id="ARBA00004141"/>
    </source>
</evidence>
<dbReference type="GO" id="GO:0005351">
    <property type="term" value="F:carbohydrate:proton symporter activity"/>
    <property type="evidence" value="ECO:0007669"/>
    <property type="project" value="TreeGrafter"/>
</dbReference>
<dbReference type="Proteomes" id="UP000050424">
    <property type="component" value="Unassembled WGS sequence"/>
</dbReference>
<dbReference type="InterPro" id="IPR005828">
    <property type="entry name" value="MFS_sugar_transport-like"/>
</dbReference>
<dbReference type="OrthoDB" id="6339427at2759"/>
<evidence type="ECO:0000256" key="2">
    <source>
        <dbReference type="ARBA" id="ARBA00022692"/>
    </source>
</evidence>
<dbReference type="Gene3D" id="1.20.1250.20">
    <property type="entry name" value="MFS general substrate transporter like domains"/>
    <property type="match status" value="2"/>
</dbReference>
<dbReference type="EMBL" id="LKCW01000118">
    <property type="protein sequence ID" value="KPM39002.1"/>
    <property type="molecule type" value="Genomic_DNA"/>
</dbReference>
<dbReference type="GO" id="GO:0016020">
    <property type="term" value="C:membrane"/>
    <property type="evidence" value="ECO:0007669"/>
    <property type="project" value="UniProtKB-SubCell"/>
</dbReference>
<keyword evidence="4" id="KW-0472">Membrane</keyword>
<keyword evidence="6" id="KW-1185">Reference proteome</keyword>
<evidence type="ECO:0008006" key="7">
    <source>
        <dbReference type="Google" id="ProtNLM"/>
    </source>
</evidence>
<evidence type="ECO:0000256" key="4">
    <source>
        <dbReference type="ARBA" id="ARBA00023136"/>
    </source>
</evidence>
<dbReference type="Pfam" id="PF00083">
    <property type="entry name" value="Sugar_tr"/>
    <property type="match status" value="1"/>
</dbReference>
<evidence type="ECO:0000313" key="5">
    <source>
        <dbReference type="EMBL" id="KPM39002.1"/>
    </source>
</evidence>
<dbReference type="AlphaFoldDB" id="A0A0P7B9X8"/>
<keyword evidence="2" id="KW-0812">Transmembrane</keyword>
<comment type="caution">
    <text evidence="5">The sequence shown here is derived from an EMBL/GenBank/DDBJ whole genome shotgun (WGS) entry which is preliminary data.</text>
</comment>
<dbReference type="PANTHER" id="PTHR48022">
    <property type="entry name" value="PLASTIDIC GLUCOSE TRANSPORTER 4"/>
    <property type="match status" value="1"/>
</dbReference>
<gene>
    <name evidence="5" type="ORF">AK830_g7562</name>
</gene>
<name>A0A0P7B9X8_9HYPO</name>
<accession>A0A0P7B9X8</accession>
<reference evidence="5 6" key="1">
    <citation type="submission" date="2015-09" db="EMBL/GenBank/DDBJ databases">
        <title>Draft genome of a European isolate of the apple canker pathogen Neonectria ditissima.</title>
        <authorList>
            <person name="Gomez-Cortecero A."/>
            <person name="Harrison R.J."/>
            <person name="Armitage A.D."/>
        </authorList>
    </citation>
    <scope>NUCLEOTIDE SEQUENCE [LARGE SCALE GENOMIC DNA]</scope>
    <source>
        <strain evidence="5 6">R09/05</strain>
    </source>
</reference>
<dbReference type="PANTHER" id="PTHR48022:SF26">
    <property type="entry name" value="MAJOR FACILITATOR SUPERFAMILY (MFS) PROFILE DOMAIN-CONTAINING PROTEIN-RELATED"/>
    <property type="match status" value="1"/>
</dbReference>
<proteinExistence type="predicted"/>